<evidence type="ECO:0000313" key="3">
    <source>
        <dbReference type="Proteomes" id="UP001215598"/>
    </source>
</evidence>
<proteinExistence type="predicted"/>
<dbReference type="EMBL" id="JARKIB010000082">
    <property type="protein sequence ID" value="KAJ7745648.1"/>
    <property type="molecule type" value="Genomic_DNA"/>
</dbReference>
<protein>
    <submittedName>
        <fullName evidence="2">Uncharacterized protein</fullName>
    </submittedName>
</protein>
<dbReference type="Proteomes" id="UP001215598">
    <property type="component" value="Unassembled WGS sequence"/>
</dbReference>
<feature type="compositionally biased region" description="Basic and acidic residues" evidence="1">
    <location>
        <begin position="195"/>
        <end position="217"/>
    </location>
</feature>
<feature type="region of interest" description="Disordered" evidence="1">
    <location>
        <begin position="15"/>
        <end position="181"/>
    </location>
</feature>
<feature type="region of interest" description="Disordered" evidence="1">
    <location>
        <begin position="195"/>
        <end position="304"/>
    </location>
</feature>
<feature type="compositionally biased region" description="Pro residues" evidence="1">
    <location>
        <begin position="23"/>
        <end position="32"/>
    </location>
</feature>
<sequence>MQTPRGHASVARIFAATGVHLPEPSPSAPPPTTSRLGRSKSSVSLSKAAAAGRRRETGTGIPRAASSLHLGASSSASAAFKHQHERAHTDGGRPPVPRSASTPAAVGMFSRGGNVFTRFAGPRGGRAQTHKVDAADAAEPKDDTTATKPKDNTTATRERAQMPRSASTPPAPSGRRIGGEHHGWAHVGVIWEALGERGADGEKHEHDAREGRVREPAMKATLSASSSRPWALARAGSTGSLVDASDCEEQEQVAKAPSGSNSGSSSSCSVNISFVSPVRRTGSETTTASSSSEPVSESEVSYPPHPYPSYTYKVGKHIYDAAEVYTDPSEEADGDDERSGSDEEDIRFAFPKRRSVAYSRTYRDVGELGVDLDGDGEVSECGAETGHHPPHGRARSEQGYVGAGTPLVRAGARKYATHAGYPSLRSRATHGHGGAETDPEEEYDDYGNVYGEGYEGDGYGGAPGEGEDAWMRARARSLARLRARKEVRRGGGV</sequence>
<feature type="region of interest" description="Disordered" evidence="1">
    <location>
        <begin position="323"/>
        <end position="347"/>
    </location>
</feature>
<organism evidence="2 3">
    <name type="scientific">Mycena metata</name>
    <dbReference type="NCBI Taxonomy" id="1033252"/>
    <lineage>
        <taxon>Eukaryota</taxon>
        <taxon>Fungi</taxon>
        <taxon>Dikarya</taxon>
        <taxon>Basidiomycota</taxon>
        <taxon>Agaricomycotina</taxon>
        <taxon>Agaricomycetes</taxon>
        <taxon>Agaricomycetidae</taxon>
        <taxon>Agaricales</taxon>
        <taxon>Marasmiineae</taxon>
        <taxon>Mycenaceae</taxon>
        <taxon>Mycena</taxon>
    </lineage>
</organism>
<name>A0AAD7INP1_9AGAR</name>
<dbReference type="AlphaFoldDB" id="A0AAD7INP1"/>
<gene>
    <name evidence="2" type="ORF">B0H16DRAFT_969504</name>
</gene>
<feature type="region of interest" description="Disordered" evidence="1">
    <location>
        <begin position="420"/>
        <end position="465"/>
    </location>
</feature>
<feature type="compositionally biased region" description="Low complexity" evidence="1">
    <location>
        <begin position="258"/>
        <end position="276"/>
    </location>
</feature>
<feature type="compositionally biased region" description="Basic and acidic residues" evidence="1">
    <location>
        <begin position="130"/>
        <end position="161"/>
    </location>
</feature>
<feature type="compositionally biased region" description="Low complexity" evidence="1">
    <location>
        <begin position="283"/>
        <end position="304"/>
    </location>
</feature>
<keyword evidence="3" id="KW-1185">Reference proteome</keyword>
<evidence type="ECO:0000256" key="1">
    <source>
        <dbReference type="SAM" id="MobiDB-lite"/>
    </source>
</evidence>
<feature type="compositionally biased region" description="Low complexity" evidence="1">
    <location>
        <begin position="58"/>
        <end position="79"/>
    </location>
</feature>
<feature type="compositionally biased region" description="Low complexity" evidence="1">
    <location>
        <begin position="33"/>
        <end position="51"/>
    </location>
</feature>
<reference evidence="2" key="1">
    <citation type="submission" date="2023-03" db="EMBL/GenBank/DDBJ databases">
        <title>Massive genome expansion in bonnet fungi (Mycena s.s.) driven by repeated elements and novel gene families across ecological guilds.</title>
        <authorList>
            <consortium name="Lawrence Berkeley National Laboratory"/>
            <person name="Harder C.B."/>
            <person name="Miyauchi S."/>
            <person name="Viragh M."/>
            <person name="Kuo A."/>
            <person name="Thoen E."/>
            <person name="Andreopoulos B."/>
            <person name="Lu D."/>
            <person name="Skrede I."/>
            <person name="Drula E."/>
            <person name="Henrissat B."/>
            <person name="Morin E."/>
            <person name="Kohler A."/>
            <person name="Barry K."/>
            <person name="LaButti K."/>
            <person name="Morin E."/>
            <person name="Salamov A."/>
            <person name="Lipzen A."/>
            <person name="Mereny Z."/>
            <person name="Hegedus B."/>
            <person name="Baldrian P."/>
            <person name="Stursova M."/>
            <person name="Weitz H."/>
            <person name="Taylor A."/>
            <person name="Grigoriev I.V."/>
            <person name="Nagy L.G."/>
            <person name="Martin F."/>
            <person name="Kauserud H."/>
        </authorList>
    </citation>
    <scope>NUCLEOTIDE SEQUENCE</scope>
    <source>
        <strain evidence="2">CBHHK182m</strain>
    </source>
</reference>
<comment type="caution">
    <text evidence="2">The sequence shown here is derived from an EMBL/GenBank/DDBJ whole genome shotgun (WGS) entry which is preliminary data.</text>
</comment>
<accession>A0AAD7INP1</accession>
<evidence type="ECO:0000313" key="2">
    <source>
        <dbReference type="EMBL" id="KAJ7745648.1"/>
    </source>
</evidence>
<feature type="region of interest" description="Disordered" evidence="1">
    <location>
        <begin position="376"/>
        <end position="400"/>
    </location>
</feature>